<comment type="caution">
    <text evidence="3">The sequence shown here is derived from an EMBL/GenBank/DDBJ whole genome shotgun (WGS) entry which is preliminary data.</text>
</comment>
<gene>
    <name evidence="3" type="ORF">BOX15_Mlig032399g5</name>
    <name evidence="2" type="ORF">BOX15_Mlig032399g7</name>
</gene>
<evidence type="ECO:0000256" key="1">
    <source>
        <dbReference type="SAM" id="Phobius"/>
    </source>
</evidence>
<sequence>MHPRLRLHQLLNISNSFVDYQQSSTRQPAKSTISNRLVELLESARSVPRHSAAITVSPESFTPSKISDHKGAMLFVVAVVTVYAMAIFFMILSHVGRRAAKHDLDREIVAYLRQAPIIKLEEELAERRRSCKLVARQSSFENRSLALPERSREGELADSSVQLNYQSLI</sequence>
<dbReference type="Proteomes" id="UP000215902">
    <property type="component" value="Unassembled WGS sequence"/>
</dbReference>
<keyword evidence="1" id="KW-0472">Membrane</keyword>
<evidence type="ECO:0000313" key="3">
    <source>
        <dbReference type="EMBL" id="PAA53086.1"/>
    </source>
</evidence>
<protein>
    <submittedName>
        <fullName evidence="3">Uncharacterized protein</fullName>
    </submittedName>
</protein>
<proteinExistence type="predicted"/>
<evidence type="ECO:0000313" key="2">
    <source>
        <dbReference type="EMBL" id="PAA49456.1"/>
    </source>
</evidence>
<feature type="transmembrane region" description="Helical" evidence="1">
    <location>
        <begin position="72"/>
        <end position="92"/>
    </location>
</feature>
<reference evidence="3 4" key="1">
    <citation type="submission" date="2017-06" db="EMBL/GenBank/DDBJ databases">
        <title>A platform for efficient transgenesis in Macrostomum lignano, a flatworm model organism for stem cell research.</title>
        <authorList>
            <person name="Berezikov E."/>
        </authorList>
    </citation>
    <scope>NUCLEOTIDE SEQUENCE [LARGE SCALE GENOMIC DNA]</scope>
    <source>
        <strain evidence="3">DV1</strain>
        <tissue evidence="3">Whole organism</tissue>
    </source>
</reference>
<name>A0A267DV68_9PLAT</name>
<dbReference type="EMBL" id="NIVC01003873">
    <property type="protein sequence ID" value="PAA49456.1"/>
    <property type="molecule type" value="Genomic_DNA"/>
</dbReference>
<organism evidence="3 4">
    <name type="scientific">Macrostomum lignano</name>
    <dbReference type="NCBI Taxonomy" id="282301"/>
    <lineage>
        <taxon>Eukaryota</taxon>
        <taxon>Metazoa</taxon>
        <taxon>Spiralia</taxon>
        <taxon>Lophotrochozoa</taxon>
        <taxon>Platyhelminthes</taxon>
        <taxon>Rhabditophora</taxon>
        <taxon>Macrostomorpha</taxon>
        <taxon>Macrostomida</taxon>
        <taxon>Macrostomidae</taxon>
        <taxon>Macrostomum</taxon>
    </lineage>
</organism>
<keyword evidence="4" id="KW-1185">Reference proteome</keyword>
<keyword evidence="1" id="KW-0812">Transmembrane</keyword>
<dbReference type="AlphaFoldDB" id="A0A267DV68"/>
<accession>A0A267DV68</accession>
<keyword evidence="1" id="KW-1133">Transmembrane helix</keyword>
<evidence type="ECO:0000313" key="4">
    <source>
        <dbReference type="Proteomes" id="UP000215902"/>
    </source>
</evidence>
<dbReference type="EMBL" id="NIVC01003139">
    <property type="protein sequence ID" value="PAA53086.1"/>
    <property type="molecule type" value="Genomic_DNA"/>
</dbReference>